<organism evidence="1 2">
    <name type="scientific">Arctium lappa</name>
    <name type="common">Greater burdock</name>
    <name type="synonym">Lappa major</name>
    <dbReference type="NCBI Taxonomy" id="4217"/>
    <lineage>
        <taxon>Eukaryota</taxon>
        <taxon>Viridiplantae</taxon>
        <taxon>Streptophyta</taxon>
        <taxon>Embryophyta</taxon>
        <taxon>Tracheophyta</taxon>
        <taxon>Spermatophyta</taxon>
        <taxon>Magnoliopsida</taxon>
        <taxon>eudicotyledons</taxon>
        <taxon>Gunneridae</taxon>
        <taxon>Pentapetalae</taxon>
        <taxon>asterids</taxon>
        <taxon>campanulids</taxon>
        <taxon>Asterales</taxon>
        <taxon>Asteraceae</taxon>
        <taxon>Carduoideae</taxon>
        <taxon>Cardueae</taxon>
        <taxon>Arctiinae</taxon>
        <taxon>Arctium</taxon>
    </lineage>
</organism>
<keyword evidence="2" id="KW-1185">Reference proteome</keyword>
<name>A0ACB8XG29_ARCLA</name>
<reference evidence="1 2" key="2">
    <citation type="journal article" date="2022" name="Mol. Ecol. Resour.">
        <title>The genomes of chicory, endive, great burdock and yacon provide insights into Asteraceae paleo-polyploidization history and plant inulin production.</title>
        <authorList>
            <person name="Fan W."/>
            <person name="Wang S."/>
            <person name="Wang H."/>
            <person name="Wang A."/>
            <person name="Jiang F."/>
            <person name="Liu H."/>
            <person name="Zhao H."/>
            <person name="Xu D."/>
            <person name="Zhang Y."/>
        </authorList>
    </citation>
    <scope>NUCLEOTIDE SEQUENCE [LARGE SCALE GENOMIC DNA]</scope>
    <source>
        <strain evidence="2">cv. Niubang</strain>
    </source>
</reference>
<accession>A0ACB8XG29</accession>
<gene>
    <name evidence="1" type="ORF">L6452_44158</name>
</gene>
<evidence type="ECO:0000313" key="1">
    <source>
        <dbReference type="EMBL" id="KAI3665531.1"/>
    </source>
</evidence>
<comment type="caution">
    <text evidence="1">The sequence shown here is derived from an EMBL/GenBank/DDBJ whole genome shotgun (WGS) entry which is preliminary data.</text>
</comment>
<proteinExistence type="predicted"/>
<sequence>MHAYDLSPTNIKKCNLDPCDFEKEEHHIDVEEDQNVFGEEGTNLDLVDEHQTKNLSLFSLRWPEIGDSHKLLPSEINSTMKINVKTLKGTHFEIEVKPLDTVADVKKIIETVQGAAVYPAAQQMLIHQGKVLKDATTMDENKVAENSFIVIMLSKSKSSASGSSTTVAAPANVAQPVSAVAPSTQPSQASQPAPTVAPSESSPQSIHDPVSVAVPSPSPAIAETNVYGQAASNLVAGSNLETTIQQILDMGGGSWDRETVIRALRAAFNNPERAVEYLYSGIPEQAEVPLVAQAPVGGQATNSPAPAPALALAPAAQPAALAGGPNANPLDLFPQGLPNVGSNASAGTLDFLRNSQQFQAFRAMVQANPQILQPMLQELGKQNPNLMRLIQDHQADFLRLINEPVEGEGNVLGQLAGAMPQSVTVTPEEREAIERLEAMGFDRALVLEVFFACNKNEELAANYLLDHMHEFEE</sequence>
<reference evidence="2" key="1">
    <citation type="journal article" date="2022" name="Mol. Ecol. Resour.">
        <title>The genomes of chicory, endive, great burdock and yacon provide insights into Asteraceae palaeo-polyploidization history and plant inulin production.</title>
        <authorList>
            <person name="Fan W."/>
            <person name="Wang S."/>
            <person name="Wang H."/>
            <person name="Wang A."/>
            <person name="Jiang F."/>
            <person name="Liu H."/>
            <person name="Zhao H."/>
            <person name="Xu D."/>
            <person name="Zhang Y."/>
        </authorList>
    </citation>
    <scope>NUCLEOTIDE SEQUENCE [LARGE SCALE GENOMIC DNA]</scope>
    <source>
        <strain evidence="2">cv. Niubang</strain>
    </source>
</reference>
<protein>
    <submittedName>
        <fullName evidence="1">Uncharacterized protein</fullName>
    </submittedName>
</protein>
<dbReference type="EMBL" id="CM042064">
    <property type="protein sequence ID" value="KAI3665531.1"/>
    <property type="molecule type" value="Genomic_DNA"/>
</dbReference>
<dbReference type="Proteomes" id="UP001055879">
    <property type="component" value="Linkage Group LG18"/>
</dbReference>
<evidence type="ECO:0000313" key="2">
    <source>
        <dbReference type="Proteomes" id="UP001055879"/>
    </source>
</evidence>